<dbReference type="InterPro" id="IPR000413">
    <property type="entry name" value="Integrin_alpha"/>
</dbReference>
<dbReference type="GO" id="GO:0005178">
    <property type="term" value="F:integrin binding"/>
    <property type="evidence" value="ECO:0007669"/>
    <property type="project" value="TreeGrafter"/>
</dbReference>
<dbReference type="Pfam" id="PF08441">
    <property type="entry name" value="Integrin_A_Ig_1"/>
    <property type="match status" value="1"/>
</dbReference>
<organism evidence="6">
    <name type="scientific">Oppiella nova</name>
    <dbReference type="NCBI Taxonomy" id="334625"/>
    <lineage>
        <taxon>Eukaryota</taxon>
        <taxon>Metazoa</taxon>
        <taxon>Ecdysozoa</taxon>
        <taxon>Arthropoda</taxon>
        <taxon>Chelicerata</taxon>
        <taxon>Arachnida</taxon>
        <taxon>Acari</taxon>
        <taxon>Acariformes</taxon>
        <taxon>Sarcoptiformes</taxon>
        <taxon>Oribatida</taxon>
        <taxon>Brachypylina</taxon>
        <taxon>Oppioidea</taxon>
        <taxon>Oppiidae</taxon>
        <taxon>Oppiella</taxon>
    </lineage>
</organism>
<name>A0A7R9MQA8_9ACAR</name>
<gene>
    <name evidence="6" type="ORF">ONB1V03_LOCUS21017</name>
</gene>
<dbReference type="EMBL" id="CAJPVJ010038524">
    <property type="protein sequence ID" value="CAG2181596.1"/>
    <property type="molecule type" value="Genomic_DNA"/>
</dbReference>
<evidence type="ECO:0000259" key="5">
    <source>
        <dbReference type="Pfam" id="PF08441"/>
    </source>
</evidence>
<dbReference type="GO" id="GO:0048513">
    <property type="term" value="P:animal organ development"/>
    <property type="evidence" value="ECO:0007669"/>
    <property type="project" value="UniProtKB-ARBA"/>
</dbReference>
<dbReference type="PRINTS" id="PR01185">
    <property type="entry name" value="INTEGRINA"/>
</dbReference>
<dbReference type="PANTHER" id="PTHR23220">
    <property type="entry name" value="INTEGRIN ALPHA"/>
    <property type="match status" value="1"/>
</dbReference>
<dbReference type="PANTHER" id="PTHR23220:SF122">
    <property type="entry name" value="INTEGRIN ALPHA-PS1"/>
    <property type="match status" value="1"/>
</dbReference>
<evidence type="ECO:0000256" key="2">
    <source>
        <dbReference type="ARBA" id="ARBA00023037"/>
    </source>
</evidence>
<evidence type="ECO:0000256" key="4">
    <source>
        <dbReference type="ARBA" id="ARBA00023180"/>
    </source>
</evidence>
<keyword evidence="4" id="KW-0325">Glycoprotein</keyword>
<dbReference type="InterPro" id="IPR028994">
    <property type="entry name" value="Integrin_alpha_N"/>
</dbReference>
<feature type="domain" description="Integrin alpha first immunoglubulin-like" evidence="5">
    <location>
        <begin position="43"/>
        <end position="95"/>
    </location>
</feature>
<dbReference type="SUPFAM" id="SSF69318">
    <property type="entry name" value="Integrin alpha N-terminal domain"/>
    <property type="match status" value="1"/>
</dbReference>
<keyword evidence="3" id="KW-0472">Membrane</keyword>
<dbReference type="Gene3D" id="2.60.40.1460">
    <property type="entry name" value="Integrin domains. Chain A, domain 2"/>
    <property type="match status" value="1"/>
</dbReference>
<evidence type="ECO:0000313" key="7">
    <source>
        <dbReference type="Proteomes" id="UP000728032"/>
    </source>
</evidence>
<comment type="subcellular location">
    <subcellularLocation>
        <location evidence="1">Membrane</location>
        <topology evidence="1">Single-pass type I membrane protein</topology>
    </subcellularLocation>
</comment>
<reference evidence="6" key="1">
    <citation type="submission" date="2020-11" db="EMBL/GenBank/DDBJ databases">
        <authorList>
            <person name="Tran Van P."/>
        </authorList>
    </citation>
    <scope>NUCLEOTIDE SEQUENCE</scope>
</reference>
<dbReference type="GO" id="GO:0009897">
    <property type="term" value="C:external side of plasma membrane"/>
    <property type="evidence" value="ECO:0007669"/>
    <property type="project" value="TreeGrafter"/>
</dbReference>
<feature type="non-terminal residue" evidence="6">
    <location>
        <position position="154"/>
    </location>
</feature>
<accession>A0A7R9MQA8</accession>
<dbReference type="InterPro" id="IPR032695">
    <property type="entry name" value="Integrin_dom_sf"/>
</dbReference>
<evidence type="ECO:0000313" key="6">
    <source>
        <dbReference type="EMBL" id="CAD7664459.1"/>
    </source>
</evidence>
<dbReference type="OrthoDB" id="5573735at2759"/>
<dbReference type="Gene3D" id="2.130.10.130">
    <property type="entry name" value="Integrin alpha, N-terminal"/>
    <property type="match status" value="1"/>
</dbReference>
<dbReference type="InterPro" id="IPR013649">
    <property type="entry name" value="Integrin_alpha_Ig-like_1"/>
</dbReference>
<dbReference type="GO" id="GO:0033627">
    <property type="term" value="P:cell adhesion mediated by integrin"/>
    <property type="evidence" value="ECO:0007669"/>
    <property type="project" value="TreeGrafter"/>
</dbReference>
<keyword evidence="7" id="KW-1185">Reference proteome</keyword>
<dbReference type="SUPFAM" id="SSF69179">
    <property type="entry name" value="Integrin domains"/>
    <property type="match status" value="1"/>
</dbReference>
<protein>
    <recommendedName>
        <fullName evidence="5">Integrin alpha first immunoglubulin-like domain-containing protein</fullName>
    </recommendedName>
</protein>
<dbReference type="GO" id="GO:0007229">
    <property type="term" value="P:integrin-mediated signaling pathway"/>
    <property type="evidence" value="ECO:0007669"/>
    <property type="project" value="UniProtKB-KW"/>
</dbReference>
<evidence type="ECO:0000256" key="1">
    <source>
        <dbReference type="ARBA" id="ARBA00004479"/>
    </source>
</evidence>
<proteinExistence type="predicted"/>
<dbReference type="GO" id="GO:0007157">
    <property type="term" value="P:heterophilic cell-cell adhesion via plasma membrane cell adhesion molecules"/>
    <property type="evidence" value="ECO:0007669"/>
    <property type="project" value="UniProtKB-ARBA"/>
</dbReference>
<dbReference type="Proteomes" id="UP000728032">
    <property type="component" value="Unassembled WGS sequence"/>
</dbReference>
<keyword evidence="2" id="KW-0401">Integrin</keyword>
<dbReference type="EMBL" id="OC953349">
    <property type="protein sequence ID" value="CAD7664459.1"/>
    <property type="molecule type" value="Genomic_DNA"/>
</dbReference>
<dbReference type="AlphaFoldDB" id="A0A7R9MQA8"/>
<dbReference type="GO" id="GO:0007160">
    <property type="term" value="P:cell-matrix adhesion"/>
    <property type="evidence" value="ECO:0007669"/>
    <property type="project" value="TreeGrafter"/>
</dbReference>
<dbReference type="GO" id="GO:0008305">
    <property type="term" value="C:integrin complex"/>
    <property type="evidence" value="ECO:0007669"/>
    <property type="project" value="InterPro"/>
</dbReference>
<evidence type="ECO:0000256" key="3">
    <source>
        <dbReference type="ARBA" id="ARBA00023136"/>
    </source>
</evidence>
<sequence length="154" mass="17531">MKSVVLNGFGISIMSDVDFDVNGYNDILIGSYLSENAVLLRTKPIANMNITDVTFRPNKIRLHDKKCNNNQNSCFKVEYCVKYEGRSIRDKQLALITLEITDSKLRIDFEHGCQSRSCLSRLRLTAVSKYSGQRIERNLIEGLHDTIDIEISVV</sequence>